<reference evidence="2" key="1">
    <citation type="submission" date="2021-02" db="EMBL/GenBank/DDBJ databases">
        <authorList>
            <person name="Dougan E. K."/>
            <person name="Rhodes N."/>
            <person name="Thang M."/>
            <person name="Chan C."/>
        </authorList>
    </citation>
    <scope>NUCLEOTIDE SEQUENCE</scope>
</reference>
<dbReference type="EMBL" id="CAJNNW010031567">
    <property type="protein sequence ID" value="CAE8708059.1"/>
    <property type="molecule type" value="Genomic_DNA"/>
</dbReference>
<evidence type="ECO:0000313" key="2">
    <source>
        <dbReference type="EMBL" id="CAE8708059.1"/>
    </source>
</evidence>
<dbReference type="InterPro" id="IPR036034">
    <property type="entry name" value="PDZ_sf"/>
</dbReference>
<name>A0A813KLI6_POLGL</name>
<dbReference type="Gene3D" id="2.30.42.10">
    <property type="match status" value="1"/>
</dbReference>
<feature type="compositionally biased region" description="Low complexity" evidence="1">
    <location>
        <begin position="124"/>
        <end position="144"/>
    </location>
</feature>
<accession>A0A813KLI6</accession>
<dbReference type="AlphaFoldDB" id="A0A813KLI6"/>
<gene>
    <name evidence="2" type="ORF">PGLA2088_LOCUS34768</name>
</gene>
<evidence type="ECO:0008006" key="4">
    <source>
        <dbReference type="Google" id="ProtNLM"/>
    </source>
</evidence>
<feature type="compositionally biased region" description="Polar residues" evidence="1">
    <location>
        <begin position="97"/>
        <end position="113"/>
    </location>
</feature>
<organism evidence="2 3">
    <name type="scientific">Polarella glacialis</name>
    <name type="common">Dinoflagellate</name>
    <dbReference type="NCBI Taxonomy" id="89957"/>
    <lineage>
        <taxon>Eukaryota</taxon>
        <taxon>Sar</taxon>
        <taxon>Alveolata</taxon>
        <taxon>Dinophyceae</taxon>
        <taxon>Suessiales</taxon>
        <taxon>Suessiaceae</taxon>
        <taxon>Polarella</taxon>
    </lineage>
</organism>
<feature type="region of interest" description="Disordered" evidence="1">
    <location>
        <begin position="48"/>
        <end position="183"/>
    </location>
</feature>
<feature type="compositionally biased region" description="Gly residues" evidence="1">
    <location>
        <begin position="50"/>
        <end position="60"/>
    </location>
</feature>
<sequence length="345" mass="38433">AAYLGFQIGDRIVQVNGVTVYEQPDFLRVLQEALEMNRYRGQPMLFEILRGGGSPHGDGFGFPQPPRHQQQEHQQQQQQQQQHQQHYQQREPPMQPVLQQTSKPEDWSPSTPAHYQLVDPQRVHQQQQQQQQQQMMASSSAQHQLPFGLPPTPPQSCPQMNSAGVQPQIPAGHPPQMVSYSPSQHQEPAGLAMAAPKTNLQLVDLTGSWCYGKGEEVKNYVYHIHRAGSQLFFEQRLPEGGTVSGLLVPDGGPFLKAELIDAQGQVFGEMRLSYEKDEQVIVSALKQLGQPGWGEEIIARRVPAEQQQMPAAFAQAVTHPSMAGTGELPGFYATSQQVYSAMNHP</sequence>
<feature type="non-terminal residue" evidence="2">
    <location>
        <position position="345"/>
    </location>
</feature>
<dbReference type="SUPFAM" id="SSF50156">
    <property type="entry name" value="PDZ domain-like"/>
    <property type="match status" value="1"/>
</dbReference>
<dbReference type="Proteomes" id="UP000626109">
    <property type="component" value="Unassembled WGS sequence"/>
</dbReference>
<proteinExistence type="predicted"/>
<feature type="compositionally biased region" description="Low complexity" evidence="1">
    <location>
        <begin position="72"/>
        <end position="92"/>
    </location>
</feature>
<protein>
    <recommendedName>
        <fullName evidence="4">PDZ domain-containing protein</fullName>
    </recommendedName>
</protein>
<evidence type="ECO:0000256" key="1">
    <source>
        <dbReference type="SAM" id="MobiDB-lite"/>
    </source>
</evidence>
<evidence type="ECO:0000313" key="3">
    <source>
        <dbReference type="Proteomes" id="UP000626109"/>
    </source>
</evidence>
<comment type="caution">
    <text evidence="2">The sequence shown here is derived from an EMBL/GenBank/DDBJ whole genome shotgun (WGS) entry which is preliminary data.</text>
</comment>